<feature type="domain" description="NADH:ubiquinone oxidoreductase intermediate-associated protein 30" evidence="2">
    <location>
        <begin position="91"/>
        <end position="197"/>
    </location>
</feature>
<dbReference type="Proteomes" id="UP001224775">
    <property type="component" value="Unassembled WGS sequence"/>
</dbReference>
<dbReference type="GO" id="GO:0051082">
    <property type="term" value="F:unfolded protein binding"/>
    <property type="evidence" value="ECO:0007669"/>
    <property type="project" value="TreeGrafter"/>
</dbReference>
<name>A0AAD8YPK1_9STRA</name>
<evidence type="ECO:0000256" key="1">
    <source>
        <dbReference type="ARBA" id="ARBA00007884"/>
    </source>
</evidence>
<dbReference type="Pfam" id="PF08547">
    <property type="entry name" value="CIA30"/>
    <property type="match status" value="1"/>
</dbReference>
<comment type="caution">
    <text evidence="3">The sequence shown here is derived from an EMBL/GenBank/DDBJ whole genome shotgun (WGS) entry which is preliminary data.</text>
</comment>
<keyword evidence="4" id="KW-1185">Reference proteome</keyword>
<dbReference type="EMBL" id="JATAAI010000001">
    <property type="protein sequence ID" value="KAK1749164.1"/>
    <property type="molecule type" value="Genomic_DNA"/>
</dbReference>
<gene>
    <name evidence="3" type="ORF">QTG54_001103</name>
</gene>
<accession>A0AAD8YPK1</accession>
<dbReference type="GO" id="GO:0010257">
    <property type="term" value="P:NADH dehydrogenase complex assembly"/>
    <property type="evidence" value="ECO:0007669"/>
    <property type="project" value="TreeGrafter"/>
</dbReference>
<sequence>MVAIQTNKTISNMTAITTAYVCFILSLAVKCGAFSTGPTSQRLTGLAPLHSTPAEVTSSSINDASAAAVVDATNNQFTPVFDFTLDDVATKQQSAASFERIDDAIMGGISLSSLRDVPDKDYASWSGVCRTDGGGFCGMRTLPFKDAPLNATGQEGVYLDCNLASDDEAERRIWKLTVRTDSSRGEMVYQSQFDLKQAIEDAKKQSVGDEKNDVSDAWAKVLVPFDKFQLVRGPRLIPDGPPLNVTGGIYQIGMTLSKFVMNVNTTELENFRPGYFDLRIKRIGFYNSQHHDGGSNVSASTKVAAVPTTLSKEDAEKKRPVVLRLLLPIAKLLFSEQANRRRSAMRILREERKLSRARAIIWGIKCRKESMGMFKSCAKTAGILSVDILRSVIKTTLKIVLLYPIRLIGATIRAMKKAMGMKVKPSLRE</sequence>
<proteinExistence type="inferred from homology"/>
<organism evidence="3 4">
    <name type="scientific">Skeletonema marinoi</name>
    <dbReference type="NCBI Taxonomy" id="267567"/>
    <lineage>
        <taxon>Eukaryota</taxon>
        <taxon>Sar</taxon>
        <taxon>Stramenopiles</taxon>
        <taxon>Ochrophyta</taxon>
        <taxon>Bacillariophyta</taxon>
        <taxon>Coscinodiscophyceae</taxon>
        <taxon>Thalassiosirophycidae</taxon>
        <taxon>Thalassiosirales</taxon>
        <taxon>Skeletonemataceae</taxon>
        <taxon>Skeletonema</taxon>
        <taxon>Skeletonema marinoi-dohrnii complex</taxon>
    </lineage>
</organism>
<dbReference type="InterPro" id="IPR008979">
    <property type="entry name" value="Galactose-bd-like_sf"/>
</dbReference>
<dbReference type="InterPro" id="IPR039131">
    <property type="entry name" value="NDUFAF1"/>
</dbReference>
<evidence type="ECO:0000313" key="3">
    <source>
        <dbReference type="EMBL" id="KAK1749164.1"/>
    </source>
</evidence>
<reference evidence="3" key="1">
    <citation type="submission" date="2023-06" db="EMBL/GenBank/DDBJ databases">
        <title>Survivors Of The Sea: Transcriptome response of Skeletonema marinoi to long-term dormancy.</title>
        <authorList>
            <person name="Pinder M.I.M."/>
            <person name="Kourtchenko O."/>
            <person name="Robertson E.K."/>
            <person name="Larsson T."/>
            <person name="Maumus F."/>
            <person name="Osuna-Cruz C.M."/>
            <person name="Vancaester E."/>
            <person name="Stenow R."/>
            <person name="Vandepoele K."/>
            <person name="Ploug H."/>
            <person name="Bruchert V."/>
            <person name="Godhe A."/>
            <person name="Topel M."/>
        </authorList>
    </citation>
    <scope>NUCLEOTIDE SEQUENCE</scope>
    <source>
        <strain evidence="3">R05AC</strain>
    </source>
</reference>
<evidence type="ECO:0000259" key="2">
    <source>
        <dbReference type="Pfam" id="PF08547"/>
    </source>
</evidence>
<dbReference type="PANTHER" id="PTHR13194:SF19">
    <property type="entry name" value="NAD(P)-BINDING ROSSMANN-FOLD SUPERFAMILY PROTEIN"/>
    <property type="match status" value="1"/>
</dbReference>
<dbReference type="AlphaFoldDB" id="A0AAD8YPK1"/>
<evidence type="ECO:0000313" key="4">
    <source>
        <dbReference type="Proteomes" id="UP001224775"/>
    </source>
</evidence>
<comment type="similarity">
    <text evidence="1">Belongs to the CIA30 family.</text>
</comment>
<dbReference type="SUPFAM" id="SSF49785">
    <property type="entry name" value="Galactose-binding domain-like"/>
    <property type="match status" value="1"/>
</dbReference>
<dbReference type="InterPro" id="IPR013857">
    <property type="entry name" value="NADH-UbQ_OxRdtase-assoc_prot30"/>
</dbReference>
<protein>
    <submittedName>
        <fullName evidence="3">Complex I intermediate-associated protein 30</fullName>
    </submittedName>
</protein>
<dbReference type="PANTHER" id="PTHR13194">
    <property type="entry name" value="COMPLEX I INTERMEDIATE-ASSOCIATED PROTEIN 30"/>
    <property type="match status" value="1"/>
</dbReference>